<dbReference type="PANTHER" id="PTHR35936">
    <property type="entry name" value="MEMBRANE-BOUND LYTIC MUREIN TRANSGLYCOSYLASE F"/>
    <property type="match status" value="1"/>
</dbReference>
<dbReference type="Pfam" id="PF00497">
    <property type="entry name" value="SBP_bac_3"/>
    <property type="match status" value="1"/>
</dbReference>
<dbReference type="Gene3D" id="3.40.190.10">
    <property type="entry name" value="Periplasmic binding protein-like II"/>
    <property type="match status" value="2"/>
</dbReference>
<sequence>MCKVIWLYFCLLKCLFICTLSAREELELVTLQYPPYEYKDGDTVKGIAVDIVKEAFRRIHQPIRIEIHPWARAIKKIKMGDADAIFTAFKTPERELFADYSNEVLIDQVISLYTLKKHPIKFDGNLTALARYRFGVVRKVSYGDTFDRALKDDVIKFIMISNSGESNFQILLIGRVDIVVSNQHGAKYILTELGSQNKVKELNPPLQSTPSYIAFSKKRKLTNIRDQFDKVLKEMKEDGGYQAIIDRYQM</sequence>
<feature type="chain" id="PRO_5020828799" evidence="3">
    <location>
        <begin position="23"/>
        <end position="250"/>
    </location>
</feature>
<reference evidence="5 6" key="1">
    <citation type="submission" date="2017-04" db="EMBL/GenBank/DDBJ databases">
        <title>Draft genome sequence of Zooshikella ganghwensis VG4 isolated from Red Sea sediments.</title>
        <authorList>
            <person name="Rehman Z."/>
            <person name="Alam I."/>
            <person name="Kamau A."/>
            <person name="Bajic V."/>
            <person name="Leiknes T."/>
        </authorList>
    </citation>
    <scope>NUCLEOTIDE SEQUENCE [LARGE SCALE GENOMIC DNA]</scope>
    <source>
        <strain evidence="5 6">VG4</strain>
    </source>
</reference>
<evidence type="ECO:0000256" key="2">
    <source>
        <dbReference type="ARBA" id="ARBA00022729"/>
    </source>
</evidence>
<evidence type="ECO:0000313" key="5">
    <source>
        <dbReference type="EMBL" id="RDH42791.1"/>
    </source>
</evidence>
<comment type="similarity">
    <text evidence="1">Belongs to the bacterial solute-binding protein 3 family.</text>
</comment>
<protein>
    <submittedName>
        <fullName evidence="5">Amino acid ABC transporter substrate-binding protein</fullName>
    </submittedName>
</protein>
<comment type="caution">
    <text evidence="5">The sequence shown here is derived from an EMBL/GenBank/DDBJ whole genome shotgun (WGS) entry which is preliminary data.</text>
</comment>
<organism evidence="5 6">
    <name type="scientific">Zooshikella ganghwensis</name>
    <dbReference type="NCBI Taxonomy" id="202772"/>
    <lineage>
        <taxon>Bacteria</taxon>
        <taxon>Pseudomonadati</taxon>
        <taxon>Pseudomonadota</taxon>
        <taxon>Gammaproteobacteria</taxon>
        <taxon>Oceanospirillales</taxon>
        <taxon>Zooshikellaceae</taxon>
        <taxon>Zooshikella</taxon>
    </lineage>
</organism>
<dbReference type="SUPFAM" id="SSF53850">
    <property type="entry name" value="Periplasmic binding protein-like II"/>
    <property type="match status" value="1"/>
</dbReference>
<dbReference type="EMBL" id="NDXW01000001">
    <property type="protein sequence ID" value="RDH42791.1"/>
    <property type="molecule type" value="Genomic_DNA"/>
</dbReference>
<feature type="signal peptide" evidence="3">
    <location>
        <begin position="1"/>
        <end position="22"/>
    </location>
</feature>
<proteinExistence type="inferred from homology"/>
<evidence type="ECO:0000259" key="4">
    <source>
        <dbReference type="SMART" id="SM00062"/>
    </source>
</evidence>
<gene>
    <name evidence="5" type="ORF">B9G39_04620</name>
</gene>
<name>A0A4V1IN79_9GAMM</name>
<dbReference type="AlphaFoldDB" id="A0A4V1IN79"/>
<evidence type="ECO:0000256" key="1">
    <source>
        <dbReference type="ARBA" id="ARBA00010333"/>
    </source>
</evidence>
<dbReference type="Proteomes" id="UP000257039">
    <property type="component" value="Unassembled WGS sequence"/>
</dbReference>
<evidence type="ECO:0000313" key="6">
    <source>
        <dbReference type="Proteomes" id="UP000257039"/>
    </source>
</evidence>
<keyword evidence="6" id="KW-1185">Reference proteome</keyword>
<dbReference type="PANTHER" id="PTHR35936:SF25">
    <property type="entry name" value="ABC TRANSPORTER SUBSTRATE-BINDING PROTEIN"/>
    <property type="match status" value="1"/>
</dbReference>
<dbReference type="InterPro" id="IPR001638">
    <property type="entry name" value="Solute-binding_3/MltF_N"/>
</dbReference>
<accession>A0A4V1IN79</accession>
<evidence type="ECO:0000256" key="3">
    <source>
        <dbReference type="SAM" id="SignalP"/>
    </source>
</evidence>
<keyword evidence="2 3" id="KW-0732">Signal</keyword>
<feature type="domain" description="Solute-binding protein family 3/N-terminal" evidence="4">
    <location>
        <begin position="25"/>
        <end position="250"/>
    </location>
</feature>
<dbReference type="SMART" id="SM00062">
    <property type="entry name" value="PBPb"/>
    <property type="match status" value="1"/>
</dbReference>